<reference evidence="2 3" key="1">
    <citation type="journal article" date="2018" name="Nat. Ecol. Evol.">
        <title>Pezizomycetes genomes reveal the molecular basis of ectomycorrhizal truffle lifestyle.</title>
        <authorList>
            <person name="Murat C."/>
            <person name="Payen T."/>
            <person name="Noel B."/>
            <person name="Kuo A."/>
            <person name="Morin E."/>
            <person name="Chen J."/>
            <person name="Kohler A."/>
            <person name="Krizsan K."/>
            <person name="Balestrini R."/>
            <person name="Da Silva C."/>
            <person name="Montanini B."/>
            <person name="Hainaut M."/>
            <person name="Levati E."/>
            <person name="Barry K.W."/>
            <person name="Belfiori B."/>
            <person name="Cichocki N."/>
            <person name="Clum A."/>
            <person name="Dockter R.B."/>
            <person name="Fauchery L."/>
            <person name="Guy J."/>
            <person name="Iotti M."/>
            <person name="Le Tacon F."/>
            <person name="Lindquist E.A."/>
            <person name="Lipzen A."/>
            <person name="Malagnac F."/>
            <person name="Mello A."/>
            <person name="Molinier V."/>
            <person name="Miyauchi S."/>
            <person name="Poulain J."/>
            <person name="Riccioni C."/>
            <person name="Rubini A."/>
            <person name="Sitrit Y."/>
            <person name="Splivallo R."/>
            <person name="Traeger S."/>
            <person name="Wang M."/>
            <person name="Zifcakova L."/>
            <person name="Wipf D."/>
            <person name="Zambonelli A."/>
            <person name="Paolocci F."/>
            <person name="Nowrousian M."/>
            <person name="Ottonello S."/>
            <person name="Baldrian P."/>
            <person name="Spatafora J.W."/>
            <person name="Henrissat B."/>
            <person name="Nagy L.G."/>
            <person name="Aury J.M."/>
            <person name="Wincker P."/>
            <person name="Grigoriev I.V."/>
            <person name="Bonfante P."/>
            <person name="Martin F.M."/>
        </authorList>
    </citation>
    <scope>NUCLEOTIDE SEQUENCE [LARGE SCALE GENOMIC DNA]</scope>
    <source>
        <strain evidence="2 3">120613-1</strain>
    </source>
</reference>
<feature type="non-terminal residue" evidence="2">
    <location>
        <position position="137"/>
    </location>
</feature>
<organism evidence="2 3">
    <name type="scientific">Choiromyces venosus 120613-1</name>
    <dbReference type="NCBI Taxonomy" id="1336337"/>
    <lineage>
        <taxon>Eukaryota</taxon>
        <taxon>Fungi</taxon>
        <taxon>Dikarya</taxon>
        <taxon>Ascomycota</taxon>
        <taxon>Pezizomycotina</taxon>
        <taxon>Pezizomycetes</taxon>
        <taxon>Pezizales</taxon>
        <taxon>Tuberaceae</taxon>
        <taxon>Choiromyces</taxon>
    </lineage>
</organism>
<accession>A0A3N4K021</accession>
<evidence type="ECO:0000259" key="1">
    <source>
        <dbReference type="Pfam" id="PF17111"/>
    </source>
</evidence>
<dbReference type="OrthoDB" id="432483at2759"/>
<evidence type="ECO:0000313" key="3">
    <source>
        <dbReference type="Proteomes" id="UP000276215"/>
    </source>
</evidence>
<dbReference type="Pfam" id="PF17111">
    <property type="entry name" value="PigL_N"/>
    <property type="match status" value="1"/>
</dbReference>
<sequence>DPLSIAGSIAGLISLSTRICVTLDEFATSAKSAPASVRAISDELTTLTYVLARVQKVVTDDEGSSEIVDAGLLSDVLSGCMKSFQELESHVGALRTQFQGGVLRKLWAQISWPAKEKRIASLAGRLGEYKVTLGITL</sequence>
<name>A0A3N4K021_9PEZI</name>
<dbReference type="InterPro" id="IPR031348">
    <property type="entry name" value="PigL_N"/>
</dbReference>
<keyword evidence="3" id="KW-1185">Reference proteome</keyword>
<proteinExistence type="predicted"/>
<protein>
    <recommendedName>
        <fullName evidence="1">Azaphilone pigments biosynthesis cluster protein L N-terminal domain-containing protein</fullName>
    </recommendedName>
</protein>
<gene>
    <name evidence="2" type="ORF">L873DRAFT_1635968</name>
</gene>
<dbReference type="AlphaFoldDB" id="A0A3N4K021"/>
<dbReference type="Proteomes" id="UP000276215">
    <property type="component" value="Unassembled WGS sequence"/>
</dbReference>
<feature type="non-terminal residue" evidence="2">
    <location>
        <position position="1"/>
    </location>
</feature>
<feature type="domain" description="Azaphilone pigments biosynthesis cluster protein L N-terminal" evidence="1">
    <location>
        <begin position="1"/>
        <end position="137"/>
    </location>
</feature>
<evidence type="ECO:0000313" key="2">
    <source>
        <dbReference type="EMBL" id="RPB03653.1"/>
    </source>
</evidence>
<dbReference type="EMBL" id="ML120361">
    <property type="protein sequence ID" value="RPB03653.1"/>
    <property type="molecule type" value="Genomic_DNA"/>
</dbReference>